<evidence type="ECO:0000313" key="15">
    <source>
        <dbReference type="Proteomes" id="UP001497457"/>
    </source>
</evidence>
<evidence type="ECO:0000256" key="10">
    <source>
        <dbReference type="ARBA" id="ARBA00023136"/>
    </source>
</evidence>
<evidence type="ECO:0000256" key="8">
    <source>
        <dbReference type="ARBA" id="ARBA00022840"/>
    </source>
</evidence>
<dbReference type="AlphaFoldDB" id="A0ABC9AVN8"/>
<dbReference type="PANTHER" id="PTHR27006">
    <property type="entry name" value="PROMASTIGOTE SURFACE ANTIGEN PROTEIN PSA"/>
    <property type="match status" value="1"/>
</dbReference>
<dbReference type="CDD" id="cd21037">
    <property type="entry name" value="MLKL_NTD"/>
    <property type="match status" value="1"/>
</dbReference>
<comment type="subcellular location">
    <subcellularLocation>
        <location evidence="1">Membrane</location>
        <topology evidence="1">Single-pass type I membrane protein</topology>
    </subcellularLocation>
</comment>
<evidence type="ECO:0000256" key="1">
    <source>
        <dbReference type="ARBA" id="ARBA00004479"/>
    </source>
</evidence>
<organism evidence="14 15">
    <name type="scientific">Urochloa decumbens</name>
    <dbReference type="NCBI Taxonomy" id="240449"/>
    <lineage>
        <taxon>Eukaryota</taxon>
        <taxon>Viridiplantae</taxon>
        <taxon>Streptophyta</taxon>
        <taxon>Embryophyta</taxon>
        <taxon>Tracheophyta</taxon>
        <taxon>Spermatophyta</taxon>
        <taxon>Magnoliopsida</taxon>
        <taxon>Liliopsida</taxon>
        <taxon>Poales</taxon>
        <taxon>Poaceae</taxon>
        <taxon>PACMAD clade</taxon>
        <taxon>Panicoideae</taxon>
        <taxon>Panicodae</taxon>
        <taxon>Paniceae</taxon>
        <taxon>Melinidinae</taxon>
        <taxon>Urochloa</taxon>
    </lineage>
</organism>
<dbReference type="Proteomes" id="UP001497457">
    <property type="component" value="Chromosome 23rd"/>
</dbReference>
<feature type="region of interest" description="Disordered" evidence="12">
    <location>
        <begin position="139"/>
        <end position="396"/>
    </location>
</feature>
<dbReference type="SUPFAM" id="SSF56112">
    <property type="entry name" value="Protein kinase-like (PK-like)"/>
    <property type="match status" value="1"/>
</dbReference>
<feature type="compositionally biased region" description="Pro residues" evidence="12">
    <location>
        <begin position="266"/>
        <end position="320"/>
    </location>
</feature>
<dbReference type="FunFam" id="1.10.510.10:FF:000590">
    <property type="entry name" value="PR5-like receptor kinase"/>
    <property type="match status" value="1"/>
</dbReference>
<keyword evidence="3" id="KW-0808">Transferase</keyword>
<evidence type="ECO:0000256" key="7">
    <source>
        <dbReference type="ARBA" id="ARBA00022777"/>
    </source>
</evidence>
<keyword evidence="7" id="KW-0418">Kinase</keyword>
<feature type="domain" description="Protein kinase" evidence="13">
    <location>
        <begin position="440"/>
        <end position="740"/>
    </location>
</feature>
<accession>A0ABC9AVN8</accession>
<keyword evidence="6" id="KW-0547">Nucleotide-binding</keyword>
<dbReference type="Gene3D" id="1.20.930.20">
    <property type="entry name" value="Adaptor protein Cbl, N-terminal domain"/>
    <property type="match status" value="1"/>
</dbReference>
<dbReference type="GO" id="GO:0005524">
    <property type="term" value="F:ATP binding"/>
    <property type="evidence" value="ECO:0007669"/>
    <property type="project" value="UniProtKB-KW"/>
</dbReference>
<dbReference type="PROSITE" id="PS50011">
    <property type="entry name" value="PROTEIN_KINASE_DOM"/>
    <property type="match status" value="1"/>
</dbReference>
<dbReference type="InterPro" id="IPR011009">
    <property type="entry name" value="Kinase-like_dom_sf"/>
</dbReference>
<evidence type="ECO:0000256" key="11">
    <source>
        <dbReference type="ARBA" id="ARBA00023180"/>
    </source>
</evidence>
<evidence type="ECO:0000256" key="2">
    <source>
        <dbReference type="ARBA" id="ARBA00022527"/>
    </source>
</evidence>
<keyword evidence="2" id="KW-0723">Serine/threonine-protein kinase</keyword>
<evidence type="ECO:0000256" key="4">
    <source>
        <dbReference type="ARBA" id="ARBA00022692"/>
    </source>
</evidence>
<keyword evidence="4" id="KW-0812">Transmembrane</keyword>
<dbReference type="GO" id="GO:0016020">
    <property type="term" value="C:membrane"/>
    <property type="evidence" value="ECO:0007669"/>
    <property type="project" value="UniProtKB-SubCell"/>
</dbReference>
<evidence type="ECO:0000256" key="3">
    <source>
        <dbReference type="ARBA" id="ARBA00022679"/>
    </source>
</evidence>
<dbReference type="Pfam" id="PF00069">
    <property type="entry name" value="Pkinase"/>
    <property type="match status" value="1"/>
</dbReference>
<dbReference type="InterPro" id="IPR054000">
    <property type="entry name" value="MLKL_N"/>
</dbReference>
<name>A0ABC9AVN8_9POAL</name>
<dbReference type="PANTHER" id="PTHR27006:SF601">
    <property type="entry name" value="PROTEIN KINASE DOMAIN-CONTAINING PROTEIN"/>
    <property type="match status" value="1"/>
</dbReference>
<evidence type="ECO:0000313" key="14">
    <source>
        <dbReference type="EMBL" id="CAL4986113.1"/>
    </source>
</evidence>
<evidence type="ECO:0000256" key="5">
    <source>
        <dbReference type="ARBA" id="ARBA00022729"/>
    </source>
</evidence>
<evidence type="ECO:0000256" key="9">
    <source>
        <dbReference type="ARBA" id="ARBA00022989"/>
    </source>
</evidence>
<dbReference type="GO" id="GO:0004674">
    <property type="term" value="F:protein serine/threonine kinase activity"/>
    <property type="evidence" value="ECO:0007669"/>
    <property type="project" value="UniProtKB-KW"/>
</dbReference>
<feature type="region of interest" description="Disordered" evidence="12">
    <location>
        <begin position="744"/>
        <end position="767"/>
    </location>
</feature>
<evidence type="ECO:0000256" key="6">
    <source>
        <dbReference type="ARBA" id="ARBA00022741"/>
    </source>
</evidence>
<feature type="compositionally biased region" description="Pro residues" evidence="12">
    <location>
        <begin position="240"/>
        <end position="251"/>
    </location>
</feature>
<dbReference type="Gene3D" id="3.30.200.20">
    <property type="entry name" value="Phosphorylase Kinase, domain 1"/>
    <property type="match status" value="1"/>
</dbReference>
<keyword evidence="5" id="KW-0732">Signal</keyword>
<evidence type="ECO:0000256" key="12">
    <source>
        <dbReference type="SAM" id="MobiDB-lite"/>
    </source>
</evidence>
<keyword evidence="11" id="KW-0325">Glycoprotein</keyword>
<dbReference type="PRINTS" id="PR01217">
    <property type="entry name" value="PRICHEXTENSN"/>
</dbReference>
<keyword evidence="10" id="KW-0472">Membrane</keyword>
<reference evidence="14" key="1">
    <citation type="submission" date="2024-10" db="EMBL/GenBank/DDBJ databases">
        <authorList>
            <person name="Ryan C."/>
        </authorList>
    </citation>
    <scope>NUCLEOTIDE SEQUENCE [LARGE SCALE GENOMIC DNA]</scope>
</reference>
<feature type="compositionally biased region" description="Low complexity" evidence="12">
    <location>
        <begin position="213"/>
        <end position="226"/>
    </location>
</feature>
<keyword evidence="15" id="KW-1185">Reference proteome</keyword>
<feature type="compositionally biased region" description="Low complexity" evidence="12">
    <location>
        <begin position="321"/>
        <end position="346"/>
    </location>
</feature>
<dbReference type="Pfam" id="PF22215">
    <property type="entry name" value="MLKL_N"/>
    <property type="match status" value="1"/>
</dbReference>
<dbReference type="InterPro" id="IPR000719">
    <property type="entry name" value="Prot_kinase_dom"/>
</dbReference>
<keyword evidence="9" id="KW-1133">Transmembrane helix</keyword>
<dbReference type="Gene3D" id="1.10.510.10">
    <property type="entry name" value="Transferase(Phosphotransferase) domain 1"/>
    <property type="match status" value="1"/>
</dbReference>
<proteinExistence type="predicted"/>
<sequence length="767" mass="85024">MADPLAIVDHIIQLVLAIKTAVETVRENKEECTDIQRRVFRIKVLLSILKKSEMMKHQAMSDALEDLGNALSRALDVVKACQARSILCRFCAPGKQAKKLRQVRGDISETMMVAMFTTNVIVFVEPESNGSDEELDLLSEHLPASPPPPSTFVGEDHLRPPPPHIGPATSIAVDVSDADLPPHSPEQNNLSPPPHTNVPPALSKHLRPHLSTQQQQQQQQQQKQKQPSPPASPISKRKTPYPPTEPPSSPPHRPRVKLAPLSNDVPPYPPTQPSSPPPPPLSEHRPPYTPTKPPPPPIKVAPPPPPPAPKHLPSHPPTKPPAASTPSTSKISPPCEYLHPHPIIAQPLPPPPPQSPSLHPYIPSKITTRLSGHARHPQTSTHLPHHSPTKSTSEVSVPAFVSSALSTDDVRKHSHLINGTDKSEEKYERKEALARSSTVSSHLPGLTKFSFSNLKAATHNFSNGKMTGSTDCTVYEGQLHNGVMVAIKKFRNPTRNLVARWSTELHLASKLQSMDAEALGNNKYIIRVLGYGHEFLSLEPHIFLVEEYMPNGTMGDIIYGSQSTDWSSRFGIIQGLAHGLHYLHGQNIVHMNVKPDNILLDIDMNPKITDFGIARMLKQPVVHDDSISGTLGYMPPEYILEGILSIWYDVYSFGVTLLETISGMCIVEPARHHASVPWAWNVRKSQELGELFHQSMFKESQMTEIKRCLEIGLLCTQFEWTERPTMAEVLDMLNVNRGLLRTPKRPQYTKERGTTAKGTSHKGRSWR</sequence>
<protein>
    <recommendedName>
        <fullName evidence="13">Protein kinase domain-containing protein</fullName>
    </recommendedName>
</protein>
<dbReference type="EMBL" id="OZ075133">
    <property type="protein sequence ID" value="CAL4986113.1"/>
    <property type="molecule type" value="Genomic_DNA"/>
</dbReference>
<keyword evidence="8" id="KW-0067">ATP-binding</keyword>
<dbReference type="InterPro" id="IPR036537">
    <property type="entry name" value="Adaptor_Cbl_N_dom_sf"/>
</dbReference>
<evidence type="ECO:0000259" key="13">
    <source>
        <dbReference type="PROSITE" id="PS50011"/>
    </source>
</evidence>
<gene>
    <name evidence="14" type="ORF">URODEC1_LOCUS58250</name>
</gene>
<dbReference type="InterPro" id="IPR059179">
    <property type="entry name" value="MLKL-like_MCAfunc"/>
</dbReference>